<feature type="domain" description="TonB-dependent receptor-like beta-barrel" evidence="14">
    <location>
        <begin position="302"/>
        <end position="711"/>
    </location>
</feature>
<keyword evidence="6" id="KW-0408">Iron</keyword>
<evidence type="ECO:0000313" key="16">
    <source>
        <dbReference type="EMBL" id="RJF33898.1"/>
    </source>
</evidence>
<dbReference type="Pfam" id="PF00593">
    <property type="entry name" value="TonB_dep_Rec_b-barrel"/>
    <property type="match status" value="1"/>
</dbReference>
<accession>A0A3A3EME0</accession>
<keyword evidence="4" id="KW-0410">Iron transport</keyword>
<keyword evidence="16" id="KW-0675">Receptor</keyword>
<dbReference type="Proteomes" id="UP000265938">
    <property type="component" value="Unassembled WGS sequence"/>
</dbReference>
<dbReference type="InterPro" id="IPR039426">
    <property type="entry name" value="TonB-dep_rcpt-like"/>
</dbReference>
<keyword evidence="13" id="KW-0732">Signal</keyword>
<feature type="signal peptide" evidence="13">
    <location>
        <begin position="1"/>
        <end position="26"/>
    </location>
</feature>
<evidence type="ECO:0000256" key="2">
    <source>
        <dbReference type="ARBA" id="ARBA00022448"/>
    </source>
</evidence>
<reference evidence="16 17" key="1">
    <citation type="submission" date="2018-09" db="EMBL/GenBank/DDBJ databases">
        <title>Identification of marine bacteria producing industrial enzymes.</title>
        <authorList>
            <person name="Cheng T.H."/>
            <person name="Saidin J."/>
            <person name="Muhd D.D."/>
            <person name="Isa M.N.M."/>
            <person name="Bakar M.F.A."/>
            <person name="Ismail N."/>
        </authorList>
    </citation>
    <scope>NUCLEOTIDE SEQUENCE [LARGE SCALE GENOMIC DNA]</scope>
    <source>
        <strain evidence="16 17">MNAD 1.6</strain>
    </source>
</reference>
<keyword evidence="5 11" id="KW-0812">Transmembrane</keyword>
<feature type="chain" id="PRO_5017194037" evidence="13">
    <location>
        <begin position="27"/>
        <end position="767"/>
    </location>
</feature>
<dbReference type="SUPFAM" id="SSF56935">
    <property type="entry name" value="Porins"/>
    <property type="match status" value="1"/>
</dbReference>
<evidence type="ECO:0000256" key="1">
    <source>
        <dbReference type="ARBA" id="ARBA00004571"/>
    </source>
</evidence>
<protein>
    <submittedName>
        <fullName evidence="16">TonB-dependent receptor</fullName>
    </submittedName>
</protein>
<evidence type="ECO:0000256" key="8">
    <source>
        <dbReference type="ARBA" id="ARBA00023077"/>
    </source>
</evidence>
<comment type="subcellular location">
    <subcellularLocation>
        <location evidence="1 11">Cell outer membrane</location>
        <topology evidence="1 11">Multi-pass membrane protein</topology>
    </subcellularLocation>
</comment>
<dbReference type="InterPro" id="IPR012910">
    <property type="entry name" value="Plug_dom"/>
</dbReference>
<evidence type="ECO:0000259" key="15">
    <source>
        <dbReference type="Pfam" id="PF07715"/>
    </source>
</evidence>
<evidence type="ECO:0000313" key="17">
    <source>
        <dbReference type="Proteomes" id="UP000265938"/>
    </source>
</evidence>
<dbReference type="PROSITE" id="PS52016">
    <property type="entry name" value="TONB_DEPENDENT_REC_3"/>
    <property type="match status" value="1"/>
</dbReference>
<keyword evidence="2 11" id="KW-0813">Transport</keyword>
<proteinExistence type="inferred from homology"/>
<evidence type="ECO:0000256" key="3">
    <source>
        <dbReference type="ARBA" id="ARBA00022452"/>
    </source>
</evidence>
<evidence type="ECO:0000256" key="5">
    <source>
        <dbReference type="ARBA" id="ARBA00022692"/>
    </source>
</evidence>
<evidence type="ECO:0000256" key="12">
    <source>
        <dbReference type="RuleBase" id="RU003357"/>
    </source>
</evidence>
<gene>
    <name evidence="16" type="ORF">D4741_15600</name>
</gene>
<dbReference type="AlphaFoldDB" id="A0A3A3EME0"/>
<dbReference type="GO" id="GO:0009279">
    <property type="term" value="C:cell outer membrane"/>
    <property type="evidence" value="ECO:0007669"/>
    <property type="project" value="UniProtKB-SubCell"/>
</dbReference>
<comment type="caution">
    <text evidence="16">The sequence shown here is derived from an EMBL/GenBank/DDBJ whole genome shotgun (WGS) entry which is preliminary data.</text>
</comment>
<dbReference type="Pfam" id="PF07715">
    <property type="entry name" value="Plug"/>
    <property type="match status" value="1"/>
</dbReference>
<keyword evidence="8 12" id="KW-0798">TonB box</keyword>
<keyword evidence="10 11" id="KW-0998">Cell outer membrane</keyword>
<evidence type="ECO:0000256" key="9">
    <source>
        <dbReference type="ARBA" id="ARBA00023136"/>
    </source>
</evidence>
<dbReference type="RefSeq" id="WP_119853646.1">
    <property type="nucleotide sequence ID" value="NZ_QYSE01000004.1"/>
</dbReference>
<dbReference type="InterPro" id="IPR000531">
    <property type="entry name" value="Beta-barrel_TonB"/>
</dbReference>
<keyword evidence="3 11" id="KW-1134">Transmembrane beta strand</keyword>
<evidence type="ECO:0000256" key="6">
    <source>
        <dbReference type="ARBA" id="ARBA00023004"/>
    </source>
</evidence>
<evidence type="ECO:0000256" key="7">
    <source>
        <dbReference type="ARBA" id="ARBA00023065"/>
    </source>
</evidence>
<dbReference type="Gene3D" id="2.40.170.20">
    <property type="entry name" value="TonB-dependent receptor, beta-barrel domain"/>
    <property type="match status" value="1"/>
</dbReference>
<dbReference type="EMBL" id="QYSE01000004">
    <property type="protein sequence ID" value="RJF33898.1"/>
    <property type="molecule type" value="Genomic_DNA"/>
</dbReference>
<evidence type="ECO:0000256" key="13">
    <source>
        <dbReference type="SAM" id="SignalP"/>
    </source>
</evidence>
<evidence type="ECO:0000256" key="4">
    <source>
        <dbReference type="ARBA" id="ARBA00022496"/>
    </source>
</evidence>
<dbReference type="GO" id="GO:0006826">
    <property type="term" value="P:iron ion transport"/>
    <property type="evidence" value="ECO:0007669"/>
    <property type="project" value="UniProtKB-KW"/>
</dbReference>
<dbReference type="InterPro" id="IPR036942">
    <property type="entry name" value="Beta-barrel_TonB_sf"/>
</dbReference>
<evidence type="ECO:0000256" key="10">
    <source>
        <dbReference type="ARBA" id="ARBA00023237"/>
    </source>
</evidence>
<evidence type="ECO:0000259" key="14">
    <source>
        <dbReference type="Pfam" id="PF00593"/>
    </source>
</evidence>
<feature type="domain" description="TonB-dependent receptor plug" evidence="15">
    <location>
        <begin position="54"/>
        <end position="164"/>
    </location>
</feature>
<dbReference type="PANTHER" id="PTHR32552">
    <property type="entry name" value="FERRICHROME IRON RECEPTOR-RELATED"/>
    <property type="match status" value="1"/>
</dbReference>
<keyword evidence="9 11" id="KW-0472">Membrane</keyword>
<name>A0A3A3EME0_9GAMM</name>
<comment type="similarity">
    <text evidence="11 12">Belongs to the TonB-dependent receptor family.</text>
</comment>
<organism evidence="16 17">
    <name type="scientific">Pseudoalteromonas gelatinilytica</name>
    <dbReference type="NCBI Taxonomy" id="1703256"/>
    <lineage>
        <taxon>Bacteria</taxon>
        <taxon>Pseudomonadati</taxon>
        <taxon>Pseudomonadota</taxon>
        <taxon>Gammaproteobacteria</taxon>
        <taxon>Alteromonadales</taxon>
        <taxon>Pseudoalteromonadaceae</taxon>
        <taxon>Pseudoalteromonas</taxon>
    </lineage>
</organism>
<dbReference type="PANTHER" id="PTHR32552:SF81">
    <property type="entry name" value="TONB-DEPENDENT OUTER MEMBRANE RECEPTOR"/>
    <property type="match status" value="1"/>
</dbReference>
<evidence type="ECO:0000256" key="11">
    <source>
        <dbReference type="PROSITE-ProRule" id="PRU01360"/>
    </source>
</evidence>
<keyword evidence="7" id="KW-0406">Ion transport</keyword>
<sequence length="767" mass="84853">MGHFKKHKLAKTITSLLTLLPIVSLAAETQDTAQQEQLALEKIIVTAQKRGENLQEVPLAISVLGSKQMDRGNIQNIQDIQQSVPNLSMVTTSPFTTTINMRGIPSSPNGVFNSGTSPGMGMYVDGVVYSRATGFNQELSNIERVEVLRGPQGTLFGQNTNLGVINITTKKPSDMVEGKVKVDLGNYGLRKTNLYLTGPLIENVLAASISLFDVSRDGYVENSADGSEFSTQDRHGGRAQVRYTPTDKLTLDISAEYLKDKSIPLANKLTDYELGLGYLGLYPSGMTPEDFINDDIHEVFVNPERYFVSRENWGLDTTLSYQFDSGFEFKSITAKKVYDSTIGTDMDSTPVDIVFSTETENNEQFTQEFQILSPTDQSLRYVAGFFYLDNEAVNDQNFLSGTGIYGIPTGLPEPYPQSLNLQPGSGPINGGTLKTKSSAIFANVNYDFTQAINGFLGLRYSDVEKQMSFYQRGWETSLPGVYLLNYIDIPATNQTLKDDFLSWTVGLNGTINDNNHVYGKVSKGYKEGGYSFRPQSLQSIGGDPLNPQMSFDREAVVSYELGLKSDLFDHRMRLNMAAFYLDYSDIQTRVIDDNGTNRVVNGPSATSQGIEAEFSYRVTKQLAVNAAIGYADATFDEFENCHAIDDCTGNQLPGAAKWTNSISLNYETTLTENWDLFAGVDYSYRGKVQSDARNLSTTELGTSNLVNSQIGIVSTDGTWEVMLWTKNLLDEEIEVSKADKATSELSFSDVMYAPPRTYGVSFTYNFF</sequence>